<accession>A0A426YFG6</accession>
<organism evidence="2 3">
    <name type="scientific">Ensete ventricosum</name>
    <name type="common">Abyssinian banana</name>
    <name type="synonym">Musa ensete</name>
    <dbReference type="NCBI Taxonomy" id="4639"/>
    <lineage>
        <taxon>Eukaryota</taxon>
        <taxon>Viridiplantae</taxon>
        <taxon>Streptophyta</taxon>
        <taxon>Embryophyta</taxon>
        <taxon>Tracheophyta</taxon>
        <taxon>Spermatophyta</taxon>
        <taxon>Magnoliopsida</taxon>
        <taxon>Liliopsida</taxon>
        <taxon>Zingiberales</taxon>
        <taxon>Musaceae</taxon>
        <taxon>Ensete</taxon>
    </lineage>
</organism>
<sequence>SLTYPAEELCISSVKSAKPVTAYRPNHVVLTPRPRRNLSRADDELKSFQSCLGWVCIDQSDATHAMVYWSIFLLCIHIAFHFILSYAPTRYAYGVMV</sequence>
<dbReference type="Proteomes" id="UP000287651">
    <property type="component" value="Unassembled WGS sequence"/>
</dbReference>
<comment type="caution">
    <text evidence="2">The sequence shown here is derived from an EMBL/GenBank/DDBJ whole genome shotgun (WGS) entry which is preliminary data.</text>
</comment>
<proteinExistence type="predicted"/>
<name>A0A426YFG6_ENSVE</name>
<reference evidence="2 3" key="1">
    <citation type="journal article" date="2014" name="Agronomy (Basel)">
        <title>A Draft Genome Sequence for Ensete ventricosum, the Drought-Tolerant Tree Against Hunger.</title>
        <authorList>
            <person name="Harrison J."/>
            <person name="Moore K.A."/>
            <person name="Paszkiewicz K."/>
            <person name="Jones T."/>
            <person name="Grant M."/>
            <person name="Ambacheew D."/>
            <person name="Muzemil S."/>
            <person name="Studholme D.J."/>
        </authorList>
    </citation>
    <scope>NUCLEOTIDE SEQUENCE [LARGE SCALE GENOMIC DNA]</scope>
</reference>
<feature type="non-terminal residue" evidence="2">
    <location>
        <position position="1"/>
    </location>
</feature>
<feature type="transmembrane region" description="Helical" evidence="1">
    <location>
        <begin position="67"/>
        <end position="87"/>
    </location>
</feature>
<keyword evidence="1" id="KW-0472">Membrane</keyword>
<protein>
    <submittedName>
        <fullName evidence="2">Uncharacterized protein</fullName>
    </submittedName>
</protein>
<keyword evidence="1" id="KW-0812">Transmembrane</keyword>
<evidence type="ECO:0000313" key="2">
    <source>
        <dbReference type="EMBL" id="RRT50491.1"/>
    </source>
</evidence>
<evidence type="ECO:0000313" key="3">
    <source>
        <dbReference type="Proteomes" id="UP000287651"/>
    </source>
</evidence>
<gene>
    <name evidence="2" type="ORF">B296_00049156</name>
</gene>
<keyword evidence="1" id="KW-1133">Transmembrane helix</keyword>
<evidence type="ECO:0000256" key="1">
    <source>
        <dbReference type="SAM" id="Phobius"/>
    </source>
</evidence>
<dbReference type="EMBL" id="AMZH03012737">
    <property type="protein sequence ID" value="RRT50491.1"/>
    <property type="molecule type" value="Genomic_DNA"/>
</dbReference>
<dbReference type="AlphaFoldDB" id="A0A426YFG6"/>